<sequence length="146" mass="15498">MKLLILCVLAFCGITFAKLVSKTDCGKGEVQSLDIDPCTTDPCNLKAGQTVTFTLVFISNQNSTTAVLGGSASVKVPPFNYVMTLMNFPPTSLCDSISCPIVSGITYTATYTITLPNQKANNVLIKMTITGDNGNTGCITFIINVQ</sequence>
<comment type="caution">
    <text evidence="3">The sequence shown here is derived from an EMBL/GenBank/DDBJ whole genome shotgun (WGS) entry which is preliminary data.</text>
</comment>
<dbReference type="OrthoDB" id="6489092at2759"/>
<dbReference type="Pfam" id="PF02221">
    <property type="entry name" value="E1_DerP2_DerF2"/>
    <property type="match status" value="1"/>
</dbReference>
<feature type="signal peptide" evidence="1">
    <location>
        <begin position="1"/>
        <end position="17"/>
    </location>
</feature>
<dbReference type="Gene3D" id="2.60.40.770">
    <property type="match status" value="1"/>
</dbReference>
<protein>
    <submittedName>
        <fullName evidence="3">Der f 2 allergen-like protein</fullName>
    </submittedName>
</protein>
<dbReference type="InterPro" id="IPR014756">
    <property type="entry name" value="Ig_E-set"/>
</dbReference>
<proteinExistence type="predicted"/>
<dbReference type="Proteomes" id="UP000288716">
    <property type="component" value="Unassembled WGS sequence"/>
</dbReference>
<dbReference type="EMBL" id="NCKV01015035">
    <property type="protein sequence ID" value="RWS20870.1"/>
    <property type="molecule type" value="Genomic_DNA"/>
</dbReference>
<name>A0A443S045_9ACAR</name>
<evidence type="ECO:0000313" key="4">
    <source>
        <dbReference type="Proteomes" id="UP000288716"/>
    </source>
</evidence>
<dbReference type="VEuPathDB" id="VectorBase:LDEU011170"/>
<dbReference type="AlphaFoldDB" id="A0A443S045"/>
<keyword evidence="1" id="KW-0732">Signal</keyword>
<keyword evidence="4" id="KW-1185">Reference proteome</keyword>
<evidence type="ECO:0000259" key="2">
    <source>
        <dbReference type="SMART" id="SM00737"/>
    </source>
</evidence>
<gene>
    <name evidence="3" type="ORF">B4U80_14212</name>
</gene>
<feature type="chain" id="PRO_5019042448" evidence="1">
    <location>
        <begin position="18"/>
        <end position="146"/>
    </location>
</feature>
<evidence type="ECO:0000256" key="1">
    <source>
        <dbReference type="SAM" id="SignalP"/>
    </source>
</evidence>
<organism evidence="3 4">
    <name type="scientific">Leptotrombidium deliense</name>
    <dbReference type="NCBI Taxonomy" id="299467"/>
    <lineage>
        <taxon>Eukaryota</taxon>
        <taxon>Metazoa</taxon>
        <taxon>Ecdysozoa</taxon>
        <taxon>Arthropoda</taxon>
        <taxon>Chelicerata</taxon>
        <taxon>Arachnida</taxon>
        <taxon>Acari</taxon>
        <taxon>Acariformes</taxon>
        <taxon>Trombidiformes</taxon>
        <taxon>Prostigmata</taxon>
        <taxon>Anystina</taxon>
        <taxon>Parasitengona</taxon>
        <taxon>Trombiculoidea</taxon>
        <taxon>Trombiculidae</taxon>
        <taxon>Leptotrombidium</taxon>
    </lineage>
</organism>
<dbReference type="SMART" id="SM00737">
    <property type="entry name" value="ML"/>
    <property type="match status" value="1"/>
</dbReference>
<reference evidence="3 4" key="1">
    <citation type="journal article" date="2018" name="Gigascience">
        <title>Genomes of trombidid mites reveal novel predicted allergens and laterally-transferred genes associated with secondary metabolism.</title>
        <authorList>
            <person name="Dong X."/>
            <person name="Chaisiri K."/>
            <person name="Xia D."/>
            <person name="Armstrong S.D."/>
            <person name="Fang Y."/>
            <person name="Donnelly M.J."/>
            <person name="Kadowaki T."/>
            <person name="McGarry J.W."/>
            <person name="Darby A.C."/>
            <person name="Makepeace B.L."/>
        </authorList>
    </citation>
    <scope>NUCLEOTIDE SEQUENCE [LARGE SCALE GENOMIC DNA]</scope>
    <source>
        <strain evidence="3">UoL-UT</strain>
    </source>
</reference>
<accession>A0A443S045</accession>
<feature type="domain" description="MD-2-related lipid-recognition" evidence="2">
    <location>
        <begin position="22"/>
        <end position="143"/>
    </location>
</feature>
<dbReference type="InterPro" id="IPR003172">
    <property type="entry name" value="ML_dom"/>
</dbReference>
<dbReference type="SUPFAM" id="SSF81296">
    <property type="entry name" value="E set domains"/>
    <property type="match status" value="1"/>
</dbReference>
<evidence type="ECO:0000313" key="3">
    <source>
        <dbReference type="EMBL" id="RWS20870.1"/>
    </source>
</evidence>